<evidence type="ECO:0000256" key="3">
    <source>
        <dbReference type="ARBA" id="ARBA00023125"/>
    </source>
</evidence>
<dbReference type="EMBL" id="CP108169">
    <property type="protein sequence ID" value="WTQ76481.1"/>
    <property type="molecule type" value="Genomic_DNA"/>
</dbReference>
<feature type="region of interest" description="Disordered" evidence="5">
    <location>
        <begin position="200"/>
        <end position="220"/>
    </location>
</feature>
<accession>A0AAU1LZ56</accession>
<dbReference type="InterPro" id="IPR005119">
    <property type="entry name" value="LysR_subst-bd"/>
</dbReference>
<evidence type="ECO:0000259" key="6">
    <source>
        <dbReference type="PROSITE" id="PS50931"/>
    </source>
</evidence>
<dbReference type="InterPro" id="IPR036390">
    <property type="entry name" value="WH_DNA-bd_sf"/>
</dbReference>
<name>A0AAU1LZ56_9ACTN</name>
<dbReference type="Pfam" id="PF03466">
    <property type="entry name" value="LysR_substrate"/>
    <property type="match status" value="1"/>
</dbReference>
<evidence type="ECO:0000256" key="2">
    <source>
        <dbReference type="ARBA" id="ARBA00023015"/>
    </source>
</evidence>
<dbReference type="PROSITE" id="PS50931">
    <property type="entry name" value="HTH_LYSR"/>
    <property type="match status" value="1"/>
</dbReference>
<proteinExistence type="inferred from homology"/>
<dbReference type="InterPro" id="IPR036388">
    <property type="entry name" value="WH-like_DNA-bd_sf"/>
</dbReference>
<keyword evidence="4" id="KW-0804">Transcription</keyword>
<dbReference type="Gene3D" id="3.40.190.10">
    <property type="entry name" value="Periplasmic binding protein-like II"/>
    <property type="match status" value="2"/>
</dbReference>
<evidence type="ECO:0000256" key="5">
    <source>
        <dbReference type="SAM" id="MobiDB-lite"/>
    </source>
</evidence>
<dbReference type="GO" id="GO:0003700">
    <property type="term" value="F:DNA-binding transcription factor activity"/>
    <property type="evidence" value="ECO:0007669"/>
    <property type="project" value="InterPro"/>
</dbReference>
<keyword evidence="2" id="KW-0805">Transcription regulation</keyword>
<protein>
    <submittedName>
        <fullName evidence="7">LysR family transcriptional regulator</fullName>
    </submittedName>
</protein>
<evidence type="ECO:0000256" key="4">
    <source>
        <dbReference type="ARBA" id="ARBA00023163"/>
    </source>
</evidence>
<dbReference type="GO" id="GO:0003677">
    <property type="term" value="F:DNA binding"/>
    <property type="evidence" value="ECO:0007669"/>
    <property type="project" value="UniProtKB-KW"/>
</dbReference>
<gene>
    <name evidence="7" type="ORF">OG222_26750</name>
</gene>
<dbReference type="PANTHER" id="PTHR30346:SF0">
    <property type="entry name" value="HCA OPERON TRANSCRIPTIONAL ACTIVATOR HCAR"/>
    <property type="match status" value="1"/>
</dbReference>
<dbReference type="Gene3D" id="1.10.10.10">
    <property type="entry name" value="Winged helix-like DNA-binding domain superfamily/Winged helix DNA-binding domain"/>
    <property type="match status" value="1"/>
</dbReference>
<dbReference type="Pfam" id="PF00126">
    <property type="entry name" value="HTH_1"/>
    <property type="match status" value="1"/>
</dbReference>
<dbReference type="InterPro" id="IPR000847">
    <property type="entry name" value="LysR_HTH_N"/>
</dbReference>
<evidence type="ECO:0000313" key="7">
    <source>
        <dbReference type="EMBL" id="WTQ76481.1"/>
    </source>
</evidence>
<evidence type="ECO:0000256" key="1">
    <source>
        <dbReference type="ARBA" id="ARBA00009437"/>
    </source>
</evidence>
<dbReference type="PANTHER" id="PTHR30346">
    <property type="entry name" value="TRANSCRIPTIONAL DUAL REGULATOR HCAR-RELATED"/>
    <property type="match status" value="1"/>
</dbReference>
<dbReference type="GO" id="GO:0032993">
    <property type="term" value="C:protein-DNA complex"/>
    <property type="evidence" value="ECO:0007669"/>
    <property type="project" value="TreeGrafter"/>
</dbReference>
<comment type="similarity">
    <text evidence="1">Belongs to the LysR transcriptional regulatory family.</text>
</comment>
<keyword evidence="3" id="KW-0238">DNA-binding</keyword>
<sequence>MEMREIEIFLTLAEELHFSRTAERLGISPGRVSQSIKKQERRIGAPLFDRTTRTVRLSPLGEQLHEALRLGHRQITRGIEAARATAQGATGTLTLGTMGPYSLRIKDTLDLFLARHPNARLQHREIQPASPLDLLMSGDVDVAYVWLPVDAPDLTVLPTAHTSALLLMASVDHPFAEKESICLEEFGDCTVVEGGSIPSSMEEVLNPRHTPSGRPVRRGPRVTTWQETLSVVSSGQATAAVPAEVPDFYSWPSLVFLPIRDVPPCRWAFAWRTASESPLIRAFAAASADAEQLLAESGA</sequence>
<dbReference type="SUPFAM" id="SSF46785">
    <property type="entry name" value="Winged helix' DNA-binding domain"/>
    <property type="match status" value="1"/>
</dbReference>
<reference evidence="7" key="1">
    <citation type="submission" date="2022-10" db="EMBL/GenBank/DDBJ databases">
        <title>The complete genomes of actinobacterial strains from the NBC collection.</title>
        <authorList>
            <person name="Joergensen T.S."/>
            <person name="Alvarez Arevalo M."/>
            <person name="Sterndorff E.B."/>
            <person name="Faurdal D."/>
            <person name="Vuksanovic O."/>
            <person name="Mourched A.-S."/>
            <person name="Charusanti P."/>
            <person name="Shaw S."/>
            <person name="Blin K."/>
            <person name="Weber T."/>
        </authorList>
    </citation>
    <scope>NUCLEOTIDE SEQUENCE</scope>
    <source>
        <strain evidence="7">NBC_00148</strain>
    </source>
</reference>
<feature type="domain" description="HTH lysR-type" evidence="6">
    <location>
        <begin position="1"/>
        <end position="58"/>
    </location>
</feature>
<organism evidence="7">
    <name type="scientific">Streptomyces sp. NBC_00148</name>
    <dbReference type="NCBI Taxonomy" id="2903626"/>
    <lineage>
        <taxon>Bacteria</taxon>
        <taxon>Bacillati</taxon>
        <taxon>Actinomycetota</taxon>
        <taxon>Actinomycetes</taxon>
        <taxon>Kitasatosporales</taxon>
        <taxon>Streptomycetaceae</taxon>
        <taxon>Streptomyces</taxon>
    </lineage>
</organism>
<dbReference type="SUPFAM" id="SSF53850">
    <property type="entry name" value="Periplasmic binding protein-like II"/>
    <property type="match status" value="1"/>
</dbReference>
<dbReference type="AlphaFoldDB" id="A0AAU1LZ56"/>